<keyword evidence="4 5" id="KW-0560">Oxidoreductase</keyword>
<evidence type="ECO:0000313" key="7">
    <source>
        <dbReference type="EMBL" id="KYG77401.1"/>
    </source>
</evidence>
<evidence type="ECO:0000256" key="2">
    <source>
        <dbReference type="ARBA" id="ARBA00006046"/>
    </source>
</evidence>
<evidence type="ECO:0000256" key="4">
    <source>
        <dbReference type="ARBA" id="ARBA00023002"/>
    </source>
</evidence>
<dbReference type="InterPro" id="IPR002937">
    <property type="entry name" value="Amino_oxidase"/>
</dbReference>
<name>A0A150XFC7_9BACT</name>
<dbReference type="RefSeq" id="WP_068215697.1">
    <property type="nucleotide sequence ID" value="NZ_LRPC01000001.1"/>
</dbReference>
<dbReference type="Gene3D" id="3.50.50.60">
    <property type="entry name" value="FAD/NAD(P)-binding domain"/>
    <property type="match status" value="2"/>
</dbReference>
<evidence type="ECO:0000259" key="6">
    <source>
        <dbReference type="Pfam" id="PF01593"/>
    </source>
</evidence>
<keyword evidence="3 5" id="KW-0125">Carotenoid biosynthesis</keyword>
<evidence type="ECO:0000256" key="1">
    <source>
        <dbReference type="ARBA" id="ARBA00004829"/>
    </source>
</evidence>
<protein>
    <submittedName>
        <fullName evidence="7">Phytoene dehydrogenase</fullName>
    </submittedName>
</protein>
<evidence type="ECO:0000256" key="5">
    <source>
        <dbReference type="RuleBase" id="RU362075"/>
    </source>
</evidence>
<dbReference type="AlphaFoldDB" id="A0A150XFC7"/>
<dbReference type="GO" id="GO:0016117">
    <property type="term" value="P:carotenoid biosynthetic process"/>
    <property type="evidence" value="ECO:0007669"/>
    <property type="project" value="UniProtKB-KW"/>
</dbReference>
<dbReference type="EMBL" id="LRPC01000001">
    <property type="protein sequence ID" value="KYG77401.1"/>
    <property type="molecule type" value="Genomic_DNA"/>
</dbReference>
<evidence type="ECO:0000256" key="3">
    <source>
        <dbReference type="ARBA" id="ARBA00022746"/>
    </source>
</evidence>
<dbReference type="GO" id="GO:0016491">
    <property type="term" value="F:oxidoreductase activity"/>
    <property type="evidence" value="ECO:0007669"/>
    <property type="project" value="UniProtKB-KW"/>
</dbReference>
<dbReference type="NCBIfam" id="TIGR02734">
    <property type="entry name" value="crtI_fam"/>
    <property type="match status" value="1"/>
</dbReference>
<dbReference type="Pfam" id="PF01593">
    <property type="entry name" value="Amino_oxidase"/>
    <property type="match status" value="1"/>
</dbReference>
<accession>A0A150XFC7</accession>
<dbReference type="STRING" id="333140.AWW68_01120"/>
<dbReference type="InterPro" id="IPR054840">
    <property type="entry name" value="hydcarot_desat_CrtD"/>
</dbReference>
<keyword evidence="8" id="KW-1185">Reference proteome</keyword>
<dbReference type="SUPFAM" id="SSF51905">
    <property type="entry name" value="FAD/NAD(P)-binding domain"/>
    <property type="match status" value="1"/>
</dbReference>
<dbReference type="PANTHER" id="PTHR43734">
    <property type="entry name" value="PHYTOENE DESATURASE"/>
    <property type="match status" value="1"/>
</dbReference>
<feature type="domain" description="Amine oxidase" evidence="6">
    <location>
        <begin position="12"/>
        <end position="318"/>
    </location>
</feature>
<reference evidence="7 8" key="1">
    <citation type="submission" date="2016-01" db="EMBL/GenBank/DDBJ databases">
        <title>Genome sequencing of Roseivirga spongicola UST030701-084.</title>
        <authorList>
            <person name="Selvaratnam C."/>
            <person name="Thevarajoo S."/>
            <person name="Goh K.M."/>
            <person name="Ee R."/>
            <person name="Chan K.-G."/>
            <person name="Chong C.S."/>
        </authorList>
    </citation>
    <scope>NUCLEOTIDE SEQUENCE [LARGE SCALE GENOMIC DNA]</scope>
    <source>
        <strain evidence="7 8">UST030701-084</strain>
    </source>
</reference>
<evidence type="ECO:0000313" key="8">
    <source>
        <dbReference type="Proteomes" id="UP000075606"/>
    </source>
</evidence>
<dbReference type="OrthoDB" id="9774675at2"/>
<sequence>MAKSAIVIGSGIAGIASAIRLVNRGYTVSVFEANSYPGGKLSEISLGEYRFDAGPSLFTLPHLVDELFELSGLNPKDYFEYVQLDETCRYFYADGSRLTAWYDKEKLASEFEEQLGEPRKNILAALDNSTLLYKHLAPLFLEKSLNKVSTWLSPDALSAYGKLNRFDFNRTMNQANQKRFDNPKTAQLFNRYATYNGSDPYQTPATLNIIPHLEFGIGAYFPKGGMHAITNSLYSLALDLGVNFYFDTKVQKIVVHKGAAKGIDTNMGFHKADKVVCNMDMVAAYKSLLKDQHQPKRLLNQPKSSSALIFYWGIKKEFKQLGLHNIFFSEDYKTEFQHIFKKGSIYKDPTVYVNITSVHNASDAPEGCQNWFTMINVPNNQGQDWDYLIQYAKKAIIKKLSKELGEDIEPLIEVEDILDPRLIEAKTSSVAGALYGNSSNNKFSAFLRHPNFSKRIKDLYFCGGSVHPGGGIPLCLSSAKLVDELMN</sequence>
<dbReference type="InterPro" id="IPR036188">
    <property type="entry name" value="FAD/NAD-bd_sf"/>
</dbReference>
<dbReference type="Proteomes" id="UP000075606">
    <property type="component" value="Unassembled WGS sequence"/>
</dbReference>
<dbReference type="NCBIfam" id="NF042421">
    <property type="entry name" value="hydcarot_desat_CrtD"/>
    <property type="match status" value="1"/>
</dbReference>
<gene>
    <name evidence="7" type="ORF">AWW68_01120</name>
</gene>
<dbReference type="PANTHER" id="PTHR43734:SF7">
    <property type="entry name" value="4,4'-DIAPONEUROSPORENE OXYGENASE"/>
    <property type="match status" value="1"/>
</dbReference>
<dbReference type="InterPro" id="IPR014105">
    <property type="entry name" value="Carotenoid/retinoid_OxRdtase"/>
</dbReference>
<organism evidence="7 8">
    <name type="scientific">Roseivirga spongicola</name>
    <dbReference type="NCBI Taxonomy" id="333140"/>
    <lineage>
        <taxon>Bacteria</taxon>
        <taxon>Pseudomonadati</taxon>
        <taxon>Bacteroidota</taxon>
        <taxon>Cytophagia</taxon>
        <taxon>Cytophagales</taxon>
        <taxon>Roseivirgaceae</taxon>
        <taxon>Roseivirga</taxon>
    </lineage>
</organism>
<comment type="caution">
    <text evidence="7">The sequence shown here is derived from an EMBL/GenBank/DDBJ whole genome shotgun (WGS) entry which is preliminary data.</text>
</comment>
<comment type="similarity">
    <text evidence="2 5">Belongs to the carotenoid/retinoid oxidoreductase family.</text>
</comment>
<proteinExistence type="inferred from homology"/>
<comment type="pathway">
    <text evidence="1 5">Carotenoid biosynthesis.</text>
</comment>